<evidence type="ECO:0000256" key="2">
    <source>
        <dbReference type="SAM" id="SignalP"/>
    </source>
</evidence>
<name>A0A4V2Z133_9ACTN</name>
<dbReference type="EMBL" id="SMKZ01000032">
    <property type="protein sequence ID" value="TDE03438.1"/>
    <property type="molecule type" value="Genomic_DNA"/>
</dbReference>
<reference evidence="3 4" key="1">
    <citation type="submission" date="2019-03" db="EMBL/GenBank/DDBJ databases">
        <title>Draft genome sequences of novel Actinobacteria.</title>
        <authorList>
            <person name="Sahin N."/>
            <person name="Ay H."/>
            <person name="Saygin H."/>
        </authorList>
    </citation>
    <scope>NUCLEOTIDE SEQUENCE [LARGE SCALE GENOMIC DNA]</scope>
    <source>
        <strain evidence="3 4">5K138</strain>
    </source>
</reference>
<dbReference type="Proteomes" id="UP000294739">
    <property type="component" value="Unassembled WGS sequence"/>
</dbReference>
<dbReference type="RefSeq" id="WP_131898008.1">
    <property type="nucleotide sequence ID" value="NZ_SMKZ01000032.1"/>
</dbReference>
<proteinExistence type="predicted"/>
<dbReference type="InParanoid" id="A0A4V2Z133"/>
<sequence length="98" mass="10648">MTVTFLVLAALLVGVLAGCALAEWRAPEHADPKDPGFEDVNPAPFVPTRRAGWLTAAVLDWRQHQAFLRSVAYVGMQSAARGPAPTGLPRRKATRRTK</sequence>
<protein>
    <submittedName>
        <fullName evidence="3">Uncharacterized protein</fullName>
    </submittedName>
</protein>
<feature type="region of interest" description="Disordered" evidence="1">
    <location>
        <begin position="79"/>
        <end position="98"/>
    </location>
</feature>
<feature type="chain" id="PRO_5020669300" evidence="2">
    <location>
        <begin position="23"/>
        <end position="98"/>
    </location>
</feature>
<evidence type="ECO:0000313" key="3">
    <source>
        <dbReference type="EMBL" id="TDE03438.1"/>
    </source>
</evidence>
<keyword evidence="4" id="KW-1185">Reference proteome</keyword>
<keyword evidence="2" id="KW-0732">Signal</keyword>
<accession>A0A4V2Z133</accession>
<dbReference type="AlphaFoldDB" id="A0A4V2Z133"/>
<evidence type="ECO:0000256" key="1">
    <source>
        <dbReference type="SAM" id="MobiDB-lite"/>
    </source>
</evidence>
<comment type="caution">
    <text evidence="3">The sequence shown here is derived from an EMBL/GenBank/DDBJ whole genome shotgun (WGS) entry which is preliminary data.</text>
</comment>
<organism evidence="3 4">
    <name type="scientific">Jiangella asiatica</name>
    <dbReference type="NCBI Taxonomy" id="2530372"/>
    <lineage>
        <taxon>Bacteria</taxon>
        <taxon>Bacillati</taxon>
        <taxon>Actinomycetota</taxon>
        <taxon>Actinomycetes</taxon>
        <taxon>Jiangellales</taxon>
        <taxon>Jiangellaceae</taxon>
        <taxon>Jiangella</taxon>
    </lineage>
</organism>
<feature type="compositionally biased region" description="Basic residues" evidence="1">
    <location>
        <begin position="89"/>
        <end position="98"/>
    </location>
</feature>
<gene>
    <name evidence="3" type="ORF">E1269_20585</name>
</gene>
<feature type="signal peptide" evidence="2">
    <location>
        <begin position="1"/>
        <end position="22"/>
    </location>
</feature>
<evidence type="ECO:0000313" key="4">
    <source>
        <dbReference type="Proteomes" id="UP000294739"/>
    </source>
</evidence>